<feature type="transmembrane region" description="Helical" evidence="2">
    <location>
        <begin position="144"/>
        <end position="167"/>
    </location>
</feature>
<dbReference type="Proteomes" id="UP000634136">
    <property type="component" value="Unassembled WGS sequence"/>
</dbReference>
<keyword evidence="2" id="KW-0472">Membrane</keyword>
<protein>
    <submittedName>
        <fullName evidence="3">Uncharacterized protein</fullName>
    </submittedName>
</protein>
<accession>A0A834TS90</accession>
<keyword evidence="2" id="KW-0812">Transmembrane</keyword>
<evidence type="ECO:0000256" key="1">
    <source>
        <dbReference type="SAM" id="MobiDB-lite"/>
    </source>
</evidence>
<reference evidence="3" key="1">
    <citation type="submission" date="2020-09" db="EMBL/GenBank/DDBJ databases">
        <title>Genome-Enabled Discovery of Anthraquinone Biosynthesis in Senna tora.</title>
        <authorList>
            <person name="Kang S.-H."/>
            <person name="Pandey R.P."/>
            <person name="Lee C.-M."/>
            <person name="Sim J.-S."/>
            <person name="Jeong J.-T."/>
            <person name="Choi B.-S."/>
            <person name="Jung M."/>
            <person name="Ginzburg D."/>
            <person name="Zhao K."/>
            <person name="Won S.Y."/>
            <person name="Oh T.-J."/>
            <person name="Yu Y."/>
            <person name="Kim N.-H."/>
            <person name="Lee O.R."/>
            <person name="Lee T.-H."/>
            <person name="Bashyal P."/>
            <person name="Kim T.-S."/>
            <person name="Lee W.-H."/>
            <person name="Kawkins C."/>
            <person name="Kim C.-K."/>
            <person name="Kim J.S."/>
            <person name="Ahn B.O."/>
            <person name="Rhee S.Y."/>
            <person name="Sohng J.K."/>
        </authorList>
    </citation>
    <scope>NUCLEOTIDE SEQUENCE</scope>
    <source>
        <tissue evidence="3">Leaf</tissue>
    </source>
</reference>
<keyword evidence="4" id="KW-1185">Reference proteome</keyword>
<dbReference type="EMBL" id="JAAIUW010000006">
    <property type="protein sequence ID" value="KAF7827490.1"/>
    <property type="molecule type" value="Genomic_DNA"/>
</dbReference>
<evidence type="ECO:0000256" key="2">
    <source>
        <dbReference type="SAM" id="Phobius"/>
    </source>
</evidence>
<name>A0A834TS90_9FABA</name>
<dbReference type="AlphaFoldDB" id="A0A834TS90"/>
<organism evidence="3 4">
    <name type="scientific">Senna tora</name>
    <dbReference type="NCBI Taxonomy" id="362788"/>
    <lineage>
        <taxon>Eukaryota</taxon>
        <taxon>Viridiplantae</taxon>
        <taxon>Streptophyta</taxon>
        <taxon>Embryophyta</taxon>
        <taxon>Tracheophyta</taxon>
        <taxon>Spermatophyta</taxon>
        <taxon>Magnoliopsida</taxon>
        <taxon>eudicotyledons</taxon>
        <taxon>Gunneridae</taxon>
        <taxon>Pentapetalae</taxon>
        <taxon>rosids</taxon>
        <taxon>fabids</taxon>
        <taxon>Fabales</taxon>
        <taxon>Fabaceae</taxon>
        <taxon>Caesalpinioideae</taxon>
        <taxon>Cassia clade</taxon>
        <taxon>Senna</taxon>
    </lineage>
</organism>
<dbReference type="OrthoDB" id="1902436at2759"/>
<proteinExistence type="predicted"/>
<sequence length="481" mass="52373">MFVAAPVTNQEGLVSLSFANCSTRATSLSAATKIATKAITAGTLLLAHISIKGGGTNDDQSQSPYSASPSIEVFTCLVDALEISWLMLDGLEAFLKGLDSTSEHEAYEVVVQVPPPTYKGKGKDKLGDMPEFPRQFPNGKTTELFHYSIAVIMSMGVCGPTVIAHLVRLFKRFSYYQDFANSSTAGSGAHSYCCWGDHSYFLCAFHWLLTFGCFKLPHQLGCYRSAVGLQNGAIGETAFDWGFHYESFHANDEENPLFWSVAQPSAESRAHDMLFRLGHQPGRSRFSLLCHNNCSTRATRLSAATKIVTKSITSGTLLPAHISIKGGTNDGQSQNPCSTSPSIEVFTCLVDALEISWLMSGGMLPSITTHMQPLLQSTHPPACNKIWKLNQIGLEAFLKGLDSTSEHEADEVVLPVPPPTYKVWRLNDAGVINFLRGLDAAVKNEEECVLSKTVEESSSDEEKEEVTSNVDDKGKGKQVMP</sequence>
<evidence type="ECO:0000313" key="3">
    <source>
        <dbReference type="EMBL" id="KAF7827490.1"/>
    </source>
</evidence>
<evidence type="ECO:0000313" key="4">
    <source>
        <dbReference type="Proteomes" id="UP000634136"/>
    </source>
</evidence>
<gene>
    <name evidence="3" type="ORF">G2W53_018654</name>
</gene>
<keyword evidence="2" id="KW-1133">Transmembrane helix</keyword>
<comment type="caution">
    <text evidence="3">The sequence shown here is derived from an EMBL/GenBank/DDBJ whole genome shotgun (WGS) entry which is preliminary data.</text>
</comment>
<feature type="region of interest" description="Disordered" evidence="1">
    <location>
        <begin position="451"/>
        <end position="481"/>
    </location>
</feature>